<dbReference type="AlphaFoldDB" id="A0A2S8SVF2"/>
<dbReference type="Proteomes" id="UP000237684">
    <property type="component" value="Unassembled WGS sequence"/>
</dbReference>
<dbReference type="RefSeq" id="WP_105482663.1">
    <property type="nucleotide sequence ID" value="NZ_NIGF01000003.1"/>
</dbReference>
<dbReference type="InterPro" id="IPR003729">
    <property type="entry name" value="Bi_nuclease_dom"/>
</dbReference>
<dbReference type="EMBL" id="NIGF01000003">
    <property type="protein sequence ID" value="PQV64773.1"/>
    <property type="molecule type" value="Genomic_DNA"/>
</dbReference>
<dbReference type="PANTHER" id="PTHR15160:SF1">
    <property type="entry name" value="VON HIPPEL-LINDAU DISEASE TUMOR SUPPRESSOR"/>
    <property type="match status" value="1"/>
</dbReference>
<dbReference type="SUPFAM" id="SSF103256">
    <property type="entry name" value="Hypothetical protein TM0160"/>
    <property type="match status" value="1"/>
</dbReference>
<dbReference type="Pfam" id="PF02577">
    <property type="entry name" value="BFN_dom"/>
    <property type="match status" value="1"/>
</dbReference>
<evidence type="ECO:0000259" key="1">
    <source>
        <dbReference type="PROSITE" id="PS51658"/>
    </source>
</evidence>
<dbReference type="PANTHER" id="PTHR15160">
    <property type="entry name" value="VON HIPPEL-LINDAU PROTEIN"/>
    <property type="match status" value="1"/>
</dbReference>
<reference evidence="2 3" key="1">
    <citation type="journal article" date="2018" name="Syst. Appl. Microbiol.">
        <title>Abditibacterium utsteinense sp. nov., the first cultivated member of candidate phylum FBP, isolated from ice-free Antarctic soil samples.</title>
        <authorList>
            <person name="Tahon G."/>
            <person name="Tytgat B."/>
            <person name="Lebbe L."/>
            <person name="Carlier A."/>
            <person name="Willems A."/>
        </authorList>
    </citation>
    <scope>NUCLEOTIDE SEQUENCE [LARGE SCALE GENOMIC DNA]</scope>
    <source>
        <strain evidence="2 3">LMG 29911</strain>
    </source>
</reference>
<feature type="domain" description="BFN" evidence="1">
    <location>
        <begin position="3"/>
        <end position="135"/>
    </location>
</feature>
<keyword evidence="3" id="KW-1185">Reference proteome</keyword>
<name>A0A2S8SVF2_9BACT</name>
<evidence type="ECO:0000313" key="2">
    <source>
        <dbReference type="EMBL" id="PQV64773.1"/>
    </source>
</evidence>
<protein>
    <recommendedName>
        <fullName evidence="1">BFN domain-containing protein</fullName>
    </recommendedName>
</protein>
<organism evidence="2 3">
    <name type="scientific">Abditibacterium utsteinense</name>
    <dbReference type="NCBI Taxonomy" id="1960156"/>
    <lineage>
        <taxon>Bacteria</taxon>
        <taxon>Pseudomonadati</taxon>
        <taxon>Abditibacteriota</taxon>
        <taxon>Abditibacteriia</taxon>
        <taxon>Abditibacteriales</taxon>
        <taxon>Abditibacteriaceae</taxon>
        <taxon>Abditibacterium</taxon>
    </lineage>
</organism>
<gene>
    <name evidence="2" type="ORF">B1R32_10340</name>
</gene>
<dbReference type="InterPro" id="IPR036104">
    <property type="entry name" value="BFN_sf"/>
</dbReference>
<evidence type="ECO:0000313" key="3">
    <source>
        <dbReference type="Proteomes" id="UP000237684"/>
    </source>
</evidence>
<dbReference type="GO" id="GO:0004518">
    <property type="term" value="F:nuclease activity"/>
    <property type="evidence" value="ECO:0007669"/>
    <property type="project" value="InterPro"/>
</dbReference>
<accession>A0A2S8SVF2</accession>
<comment type="caution">
    <text evidence="2">The sequence shown here is derived from an EMBL/GenBank/DDBJ whole genome shotgun (WGS) entry which is preliminary data.</text>
</comment>
<proteinExistence type="predicted"/>
<sequence>MTMIEMTVEGIGIDPSNNPLVLLRDAERKTFVPIWIGAAEAVSIQMELDAKQPQRPMTHDLIANILRDLGATLLKVTVNDFSDSVYYASLHLQVGRGENIHEVDARPSDAIALALRTQAQIWVADDVAQKTGIQVEESQLSVPMELTQSDENQDAPAEEIDRLARLLEGIDLGDEKR</sequence>
<dbReference type="InParanoid" id="A0A2S8SVF2"/>
<dbReference type="Gene3D" id="3.10.690.10">
    <property type="entry name" value="Bifunctional nuclease domain"/>
    <property type="match status" value="1"/>
</dbReference>
<dbReference type="OrthoDB" id="9788698at2"/>
<dbReference type="PROSITE" id="PS51658">
    <property type="entry name" value="BFN"/>
    <property type="match status" value="1"/>
</dbReference>